<evidence type="ECO:0000259" key="2">
    <source>
        <dbReference type="Pfam" id="PF11707"/>
    </source>
</evidence>
<feature type="domain" description="URB1 N-terminal" evidence="2">
    <location>
        <begin position="75"/>
        <end position="390"/>
    </location>
</feature>
<sequence length="2235" mass="248185">MAKKRGKEDSEESETPTKKTKVTEVEFNGTVFKSMLKDPAKAMKGLETFISIAKKLPCPNLYDVVEGYIKISMECAEIFKLLEGEKHTENELRLVFQSLEAILLRTASDLSHFSMVGSTIVKKTVTSFMKLLQSSLHSENHRFVRHCLGFLSAMVSQGPDTAREVFSHFQFSKGLSGLAKRRDKMGGPDVRMAYIQFALSFLVSGDNVTIGQVLEMKDFLTDILTSGLKEDRISIVNLILSTLQTKVVQNKAISKTQKVRFFGPAVLAQITSLYRWSGIVDASPDDCQMTENPEEAGKMVVRELAHKFLIDLCCSRRHGISFYDPSFGTAGRAGNIVLLQFLVGLKQATEDELLAELVVSILKGSPDVLPRYFKEMQYSFTPRLKSAWQDNITLLKKIYEAQPEVSKAFQTREFIPLPRLLTMVMVTSLPPVCNKAFFTQGLNMGNPVVQHTTLSLVSFILRRAQKNMEHCLNSSVWQSSEVYTPAMMEDFVQQYREALSKILPDMTSIVSRWQSLTKKGKAEDGVMKGKEEGSGQEKPQKPHEHGSDDAATVLFKALILQVICLYQKAVPHLIIQSNFDFSKLLKGIVSEKGIQQEVPPVLQHQVLQLALDLPTSKFSWFRVQDIVDTEAAGGEKSVFYLLLKMFVSSSDSRLKTSTRTLVLKVLRDSGVFEYTWKELELWLSHLANLLPAQQEAVIQFLERVLVRLVSNPYTYTDKVASLVQEAAYLQASLSGQEADTVSIPISHIDDVLDMVDVIMEGSEGEIEEMGPSLSDDLIIQTFPFSAVVPGVLEARNNLSAAFKDEKGVLYEYLAAVLLDVLHSQRDPLPLCLALQQYDKDLDSSDSAGAPHPSVVEFHRYYSQWLPLPSREELFKSSESSADGTQPVFSFTAVMKAAYTQGEARLLQDSFKESIEEGLSTLEVSEFPVAVKQVLLYIRTSVDNFSTFSKDSGAEVLSTLMEVLRALVRKLQSWEQAVEPVVTDTLEGSELFLEVNAEPEESVNKDQVLLAVLTSIFTHPTLEQWFLARELGAFPPHSLSPVRLKRLCSQLSGDTLALLQCSAPSLRELDGLQLVSGYLGAIERAVLKELGEEPAGAGPRESLPVRGLLALHEHMEESAVTAVVAAMLLLPQGRLTAGGGGELSRLRAHLRGLATLLTACTSGALEDFLQGALQSELAAAKLVPAEVLLHCLRRGGASPLAIAAVMLGNCSTHRLQFELWCLEPSSLERITGDLEAFLPLLGTYLKTMSRDDLARPKDVQTAVLKALREALFPRLCSSVLAGEAEASLPQWVDTLSSLISLAARAKDVAGLTDRLPPLLHKVDGFERWKLVDSISDKLVDSPDELASWRKSLLAAALRWLINAYSSCKEQENAPQQQEESMLLRLKGLLTSPEHVTTSDWNGFVKAGLKYRYRNGVFLDTLCSLLEEMYSGVDVPKDLLPLATIHMMTTSHSLFLPSMLGAQGELAESPQSKESLVSLLLTLVKRCPAICNSSHFVVLLGAYGATLSTLDQKLLLLLQEYERNNISLAEFQSLLWGPAAVEHHKACKSLGKSLWQKPSAEDLLALLNTERMVNTVQHFPQQRRIIPQEAKELLYREEGAQDLGSLHDPCFLLPLFSTLLRPESVIDCYKFVSSHSLGVTVMALSSYDPKVRAAAYHVLGSFHLHLEGARFREKRQLLYLLDTVKNGIRQQNLRLPFLLVTYIAKVAQQMLRPEEHMYVIVNKFLLTHQYLDLRKVPEFFQLFYSFDMEHKAEREWILDVLKEGVVDRYCYDLCDKQGIFQILLTFYCSPLCDVYTQAHIMEVLRQAANVTKAAYELIKVHSLLTWILQTTEKRFLENRVLCAVLNLVHVLWFTNLGQKEAGGEGNTTTARDPLQGLPKCLPLPFIDEFLCVLSALIKHLQSGVKAQQLALFLRTLSSVLKHRGSALAAQQRMGRVVVREQGLCSAEALALLQRWSLLSHDALLLSALQGVAEKHRLKELLGNMKEKGRGKGGSLRSRARTEAQPEDEEGARQEQAALAECEAHLRNVLTHWESCPPPPGPTPNSQGDHGSLGAATSHLLVKWVLRSLLVAARDAAGTPSFLRWVQMHVLPHGEAVDALLADASVKRDFLRLYHQACEPSPLEHGPVRLETVQLFTTIMLALLKAQGVPLGELHQAVITACLSVPEEDDSRRGAGLLLLSIYIHELWSGATSPDLFLTHIRLVTGARVGGKKAKRSTGQTAARAICQDISLAIDSMS</sequence>
<feature type="region of interest" description="Disordered" evidence="1">
    <location>
        <begin position="1980"/>
        <end position="2013"/>
    </location>
</feature>
<dbReference type="InterPro" id="IPR032436">
    <property type="entry name" value="URB1_C"/>
</dbReference>
<accession>A0AAD7RYQ3</accession>
<protein>
    <recommendedName>
        <fullName evidence="7">Nucleolar pre-ribosomal-associated protein 1</fullName>
    </recommendedName>
</protein>
<dbReference type="Pfam" id="PF26140">
    <property type="entry name" value="HEAT_URB1"/>
    <property type="match status" value="1"/>
</dbReference>
<dbReference type="InterPro" id="IPR016024">
    <property type="entry name" value="ARM-type_fold"/>
</dbReference>
<evidence type="ECO:0000313" key="6">
    <source>
        <dbReference type="Proteomes" id="UP001221898"/>
    </source>
</evidence>
<dbReference type="EMBL" id="JAINUG010000157">
    <property type="protein sequence ID" value="KAJ8391476.1"/>
    <property type="molecule type" value="Genomic_DNA"/>
</dbReference>
<dbReference type="SUPFAM" id="SSF48371">
    <property type="entry name" value="ARM repeat"/>
    <property type="match status" value="1"/>
</dbReference>
<evidence type="ECO:0000259" key="3">
    <source>
        <dbReference type="Pfam" id="PF16201"/>
    </source>
</evidence>
<dbReference type="Pfam" id="PF16201">
    <property type="entry name" value="NopRA1"/>
    <property type="match status" value="1"/>
</dbReference>
<dbReference type="Pfam" id="PF11707">
    <property type="entry name" value="Npa1"/>
    <property type="match status" value="1"/>
</dbReference>
<organism evidence="5 6">
    <name type="scientific">Aldrovandia affinis</name>
    <dbReference type="NCBI Taxonomy" id="143900"/>
    <lineage>
        <taxon>Eukaryota</taxon>
        <taxon>Metazoa</taxon>
        <taxon>Chordata</taxon>
        <taxon>Craniata</taxon>
        <taxon>Vertebrata</taxon>
        <taxon>Euteleostomi</taxon>
        <taxon>Actinopterygii</taxon>
        <taxon>Neopterygii</taxon>
        <taxon>Teleostei</taxon>
        <taxon>Notacanthiformes</taxon>
        <taxon>Halosauridae</taxon>
        <taxon>Aldrovandia</taxon>
    </lineage>
</organism>
<dbReference type="PANTHER" id="PTHR13500:SF0">
    <property type="entry name" value="NUCLEOLAR PRE-RIBOSOMAL-ASSOCIATED PROTEIN 1"/>
    <property type="match status" value="1"/>
</dbReference>
<proteinExistence type="predicted"/>
<feature type="region of interest" description="Disordered" evidence="1">
    <location>
        <begin position="1"/>
        <end position="20"/>
    </location>
</feature>
<feature type="region of interest" description="Disordered" evidence="1">
    <location>
        <begin position="2030"/>
        <end position="2049"/>
    </location>
</feature>
<evidence type="ECO:0000313" key="5">
    <source>
        <dbReference type="EMBL" id="KAJ8391476.1"/>
    </source>
</evidence>
<dbReference type="InterPro" id="IPR021714">
    <property type="entry name" value="URB1_N"/>
</dbReference>
<evidence type="ECO:0000256" key="1">
    <source>
        <dbReference type="SAM" id="MobiDB-lite"/>
    </source>
</evidence>
<keyword evidence="6" id="KW-1185">Reference proteome</keyword>
<feature type="region of interest" description="Disordered" evidence="1">
    <location>
        <begin position="520"/>
        <end position="547"/>
    </location>
</feature>
<dbReference type="Proteomes" id="UP001221898">
    <property type="component" value="Unassembled WGS sequence"/>
</dbReference>
<evidence type="ECO:0000259" key="4">
    <source>
        <dbReference type="Pfam" id="PF26140"/>
    </source>
</evidence>
<feature type="domain" description="URB1 central HEAT repeat" evidence="4">
    <location>
        <begin position="634"/>
        <end position="727"/>
    </location>
</feature>
<evidence type="ECO:0008006" key="7">
    <source>
        <dbReference type="Google" id="ProtNLM"/>
    </source>
</evidence>
<dbReference type="InterPro" id="IPR039844">
    <property type="entry name" value="URB1"/>
</dbReference>
<feature type="domain" description="URB1 C-terminal" evidence="3">
    <location>
        <begin position="1635"/>
        <end position="1824"/>
    </location>
</feature>
<reference evidence="5" key="1">
    <citation type="journal article" date="2023" name="Science">
        <title>Genome structures resolve the early diversification of teleost fishes.</title>
        <authorList>
            <person name="Parey E."/>
            <person name="Louis A."/>
            <person name="Montfort J."/>
            <person name="Bouchez O."/>
            <person name="Roques C."/>
            <person name="Iampietro C."/>
            <person name="Lluch J."/>
            <person name="Castinel A."/>
            <person name="Donnadieu C."/>
            <person name="Desvignes T."/>
            <person name="Floi Bucao C."/>
            <person name="Jouanno E."/>
            <person name="Wen M."/>
            <person name="Mejri S."/>
            <person name="Dirks R."/>
            <person name="Jansen H."/>
            <person name="Henkel C."/>
            <person name="Chen W.J."/>
            <person name="Zahm M."/>
            <person name="Cabau C."/>
            <person name="Klopp C."/>
            <person name="Thompson A.W."/>
            <person name="Robinson-Rechavi M."/>
            <person name="Braasch I."/>
            <person name="Lecointre G."/>
            <person name="Bobe J."/>
            <person name="Postlethwait J.H."/>
            <person name="Berthelot C."/>
            <person name="Roest Crollius H."/>
            <person name="Guiguen Y."/>
        </authorList>
    </citation>
    <scope>NUCLEOTIDE SEQUENCE</scope>
    <source>
        <strain evidence="5">NC1722</strain>
    </source>
</reference>
<dbReference type="GO" id="GO:0000463">
    <property type="term" value="P:maturation of LSU-rRNA from tricistronic rRNA transcript (SSU-rRNA, 5.8S rRNA, LSU-rRNA)"/>
    <property type="evidence" value="ECO:0007669"/>
    <property type="project" value="TreeGrafter"/>
</dbReference>
<dbReference type="GO" id="GO:0005730">
    <property type="term" value="C:nucleolus"/>
    <property type="evidence" value="ECO:0007669"/>
    <property type="project" value="TreeGrafter"/>
</dbReference>
<comment type="caution">
    <text evidence="5">The sequence shown here is derived from an EMBL/GenBank/DDBJ whole genome shotgun (WGS) entry which is preliminary data.</text>
</comment>
<dbReference type="PANTHER" id="PTHR13500">
    <property type="entry name" value="NUCLEOLAR PRERIBOSOMAL-ASSOCIATED PROTEIN 1"/>
    <property type="match status" value="1"/>
</dbReference>
<gene>
    <name evidence="5" type="ORF">AAFF_G00089500</name>
</gene>
<dbReference type="InterPro" id="IPR059018">
    <property type="entry name" value="HEAT_URB1"/>
</dbReference>
<dbReference type="GO" id="GO:0000466">
    <property type="term" value="P:maturation of 5.8S rRNA from tricistronic rRNA transcript (SSU-rRNA, 5.8S rRNA, LSU-rRNA)"/>
    <property type="evidence" value="ECO:0007669"/>
    <property type="project" value="TreeGrafter"/>
</dbReference>
<name>A0AAD7RYQ3_9TELE</name>